<dbReference type="InterPro" id="IPR046981">
    <property type="entry name" value="G1P_cyt_trans"/>
</dbReference>
<dbReference type="Proteomes" id="UP000800984">
    <property type="component" value="Unassembled WGS sequence"/>
</dbReference>
<dbReference type="PANTHER" id="PTHR47183">
    <property type="entry name" value="GLUCOSE-1-PHOSPHATE CYTIDYLYLTRANSFERASE-RELATED"/>
    <property type="match status" value="1"/>
</dbReference>
<accession>A0ABX0I1M4</accession>
<reference evidence="2 3" key="1">
    <citation type="submission" date="2020-02" db="EMBL/GenBank/DDBJ databases">
        <authorList>
            <person name="Chen W.-M."/>
        </authorList>
    </citation>
    <scope>NUCLEOTIDE SEQUENCE [LARGE SCALE GENOMIC DNA]</scope>
    <source>
        <strain evidence="2 3">KDG-16</strain>
    </source>
</reference>
<dbReference type="InterPro" id="IPR005835">
    <property type="entry name" value="NTP_transferase_dom"/>
</dbReference>
<proteinExistence type="predicted"/>
<name>A0ABX0I1M4_9FLAO</name>
<dbReference type="InterPro" id="IPR029044">
    <property type="entry name" value="Nucleotide-diphossugar_trans"/>
</dbReference>
<evidence type="ECO:0000313" key="2">
    <source>
        <dbReference type="EMBL" id="NHM01086.1"/>
    </source>
</evidence>
<keyword evidence="2" id="KW-0808">Transferase</keyword>
<evidence type="ECO:0000313" key="3">
    <source>
        <dbReference type="Proteomes" id="UP000800984"/>
    </source>
</evidence>
<evidence type="ECO:0000259" key="1">
    <source>
        <dbReference type="Pfam" id="PF00483"/>
    </source>
</evidence>
<keyword evidence="3" id="KW-1185">Reference proteome</keyword>
<dbReference type="SUPFAM" id="SSF53448">
    <property type="entry name" value="Nucleotide-diphospho-sugar transferases"/>
    <property type="match status" value="1"/>
</dbReference>
<protein>
    <submittedName>
        <fullName evidence="2">Glucose-1-phosphate cytidylyltransferase</fullName>
        <ecNumber evidence="2">2.7.7.33</ecNumber>
    </submittedName>
</protein>
<dbReference type="EC" id="2.7.7.33" evidence="2"/>
<gene>
    <name evidence="2" type="primary">rfbF</name>
    <name evidence="2" type="ORF">G4D72_03065</name>
</gene>
<dbReference type="CDD" id="cd02524">
    <property type="entry name" value="G1P_cytidylyltransferase"/>
    <property type="match status" value="1"/>
</dbReference>
<dbReference type="NCBIfam" id="TIGR02623">
    <property type="entry name" value="G1P_cyt_trans"/>
    <property type="match status" value="1"/>
</dbReference>
<organism evidence="2 3">
    <name type="scientific">Flavobacterium difficile</name>
    <dbReference type="NCBI Taxonomy" id="2709659"/>
    <lineage>
        <taxon>Bacteria</taxon>
        <taxon>Pseudomonadati</taxon>
        <taxon>Bacteroidota</taxon>
        <taxon>Flavobacteriia</taxon>
        <taxon>Flavobacteriales</taxon>
        <taxon>Flavobacteriaceae</taxon>
        <taxon>Flavobacterium</taxon>
    </lineage>
</organism>
<feature type="domain" description="Nucleotidyl transferase" evidence="1">
    <location>
        <begin position="2"/>
        <end position="219"/>
    </location>
</feature>
<dbReference type="RefSeq" id="WP_166076142.1">
    <property type="nucleotide sequence ID" value="NZ_JAAJBT010000002.1"/>
</dbReference>
<dbReference type="InterPro" id="IPR013446">
    <property type="entry name" value="G1P_cyt_trans-like"/>
</dbReference>
<comment type="caution">
    <text evidence="2">The sequence shown here is derived from an EMBL/GenBank/DDBJ whole genome shotgun (WGS) entry which is preliminary data.</text>
</comment>
<sequence>MKVVILAGGFGSRLSEETSLKPKPMVEIGGMPILWHIMKIYSAHGFNEFIILCGYKGYMIKEYFANYYAHLSDMTIDLEKNTISYHKNKAEHWKITLVDTGLESMTGGRIKRVRDYLGEDPFFLTYGDGLSNVNIKDLLDFHQSHKGAITMTAVQPEGRFGSLQIGDNNEVVSFTEKPKGDGVWINGGFFVCEAKIFDYLENDATIFEKQPLEQLAQDGELFSFKHTDFWKPMDMLRDKMELEEMWKNDLAPWKIW</sequence>
<dbReference type="Pfam" id="PF00483">
    <property type="entry name" value="NTP_transferase"/>
    <property type="match status" value="1"/>
</dbReference>
<dbReference type="Gene3D" id="3.90.550.10">
    <property type="entry name" value="Spore Coat Polysaccharide Biosynthesis Protein SpsA, Chain A"/>
    <property type="match status" value="1"/>
</dbReference>
<dbReference type="PANTHER" id="PTHR47183:SF1">
    <property type="entry name" value="GLUCOSE-1-PHOSPHATE CYTIDYLYLTRANSFERASE"/>
    <property type="match status" value="1"/>
</dbReference>
<keyword evidence="2" id="KW-0548">Nucleotidyltransferase</keyword>
<dbReference type="GO" id="GO:0047343">
    <property type="term" value="F:glucose-1-phosphate cytidylyltransferase activity"/>
    <property type="evidence" value="ECO:0007669"/>
    <property type="project" value="UniProtKB-EC"/>
</dbReference>
<dbReference type="EMBL" id="JAAJBT010000002">
    <property type="protein sequence ID" value="NHM01086.1"/>
    <property type="molecule type" value="Genomic_DNA"/>
</dbReference>